<evidence type="ECO:0000313" key="6">
    <source>
        <dbReference type="Proteomes" id="UP000728032"/>
    </source>
</evidence>
<feature type="domain" description="Glycosyl hydrolase family 31 C-terminal" evidence="4">
    <location>
        <begin position="247"/>
        <end position="334"/>
    </location>
</feature>
<organism evidence="5">
    <name type="scientific">Oppiella nova</name>
    <dbReference type="NCBI Taxonomy" id="334625"/>
    <lineage>
        <taxon>Eukaryota</taxon>
        <taxon>Metazoa</taxon>
        <taxon>Ecdysozoa</taxon>
        <taxon>Arthropoda</taxon>
        <taxon>Chelicerata</taxon>
        <taxon>Arachnida</taxon>
        <taxon>Acari</taxon>
        <taxon>Acariformes</taxon>
        <taxon>Sarcoptiformes</taxon>
        <taxon>Oribatida</taxon>
        <taxon>Brachypylina</taxon>
        <taxon>Oppioidea</taxon>
        <taxon>Oppiidae</taxon>
        <taxon>Oppiella</taxon>
    </lineage>
</organism>
<accession>A0A7R9QFE0</accession>
<dbReference type="EMBL" id="CAJPVJ010001403">
    <property type="protein sequence ID" value="CAG2164654.1"/>
    <property type="molecule type" value="Genomic_DNA"/>
</dbReference>
<proteinExistence type="inferred from homology"/>
<evidence type="ECO:0008006" key="7">
    <source>
        <dbReference type="Google" id="ProtNLM"/>
    </source>
</evidence>
<dbReference type="Pfam" id="PF01055">
    <property type="entry name" value="Glyco_hydro_31_2nd"/>
    <property type="match status" value="1"/>
</dbReference>
<keyword evidence="2" id="KW-0326">Glycosidase</keyword>
<dbReference type="Gene3D" id="3.20.20.80">
    <property type="entry name" value="Glycosidases"/>
    <property type="match status" value="1"/>
</dbReference>
<dbReference type="InterPro" id="IPR017853">
    <property type="entry name" value="GH"/>
</dbReference>
<dbReference type="OrthoDB" id="1334205at2759"/>
<evidence type="ECO:0000256" key="1">
    <source>
        <dbReference type="ARBA" id="ARBA00007806"/>
    </source>
</evidence>
<dbReference type="GO" id="GO:0004558">
    <property type="term" value="F:alpha-1,4-glucosidase activity"/>
    <property type="evidence" value="ECO:0007669"/>
    <property type="project" value="TreeGrafter"/>
</dbReference>
<keyword evidence="2" id="KW-0378">Hydrolase</keyword>
<keyword evidence="6" id="KW-1185">Reference proteome</keyword>
<dbReference type="GO" id="GO:0005975">
    <property type="term" value="P:carbohydrate metabolic process"/>
    <property type="evidence" value="ECO:0007669"/>
    <property type="project" value="InterPro"/>
</dbReference>
<dbReference type="Pfam" id="PF21365">
    <property type="entry name" value="Glyco_hydro_31_3rd"/>
    <property type="match status" value="1"/>
</dbReference>
<gene>
    <name evidence="5" type="ORF">ONB1V03_LOCUS4204</name>
</gene>
<name>A0A7R9QFE0_9ACAR</name>
<dbReference type="SUPFAM" id="SSF51445">
    <property type="entry name" value="(Trans)glycosidases"/>
    <property type="match status" value="1"/>
</dbReference>
<dbReference type="PANTHER" id="PTHR22762">
    <property type="entry name" value="ALPHA-GLUCOSIDASE"/>
    <property type="match status" value="1"/>
</dbReference>
<protein>
    <recommendedName>
        <fullName evidence="7">Alpha-glucosidase</fullName>
    </recommendedName>
</protein>
<feature type="domain" description="Glycoside hydrolase family 31 TIM barrel" evidence="3">
    <location>
        <begin position="92"/>
        <end position="239"/>
    </location>
</feature>
<dbReference type="InterPro" id="IPR013780">
    <property type="entry name" value="Glyco_hydro_b"/>
</dbReference>
<dbReference type="PANTHER" id="PTHR22762:SF133">
    <property type="entry name" value="P-TYPE DOMAIN-CONTAINING PROTEIN"/>
    <property type="match status" value="1"/>
</dbReference>
<feature type="non-terminal residue" evidence="5">
    <location>
        <position position="1"/>
    </location>
</feature>
<reference evidence="5" key="1">
    <citation type="submission" date="2020-11" db="EMBL/GenBank/DDBJ databases">
        <authorList>
            <person name="Tran Van P."/>
        </authorList>
    </citation>
    <scope>NUCLEOTIDE SEQUENCE</scope>
</reference>
<dbReference type="SUPFAM" id="SSF51011">
    <property type="entry name" value="Glycosyl hydrolase domain"/>
    <property type="match status" value="1"/>
</dbReference>
<dbReference type="EMBL" id="OC916228">
    <property type="protein sequence ID" value="CAD7643571.1"/>
    <property type="molecule type" value="Genomic_DNA"/>
</dbReference>
<dbReference type="InterPro" id="IPR048395">
    <property type="entry name" value="Glyco_hydro_31_C"/>
</dbReference>
<dbReference type="Gene3D" id="2.60.40.1180">
    <property type="entry name" value="Golgi alpha-mannosidase II"/>
    <property type="match status" value="2"/>
</dbReference>
<evidence type="ECO:0000313" key="5">
    <source>
        <dbReference type="EMBL" id="CAD7643571.1"/>
    </source>
</evidence>
<evidence type="ECO:0000259" key="4">
    <source>
        <dbReference type="Pfam" id="PF21365"/>
    </source>
</evidence>
<dbReference type="AlphaFoldDB" id="A0A7R9QFE0"/>
<dbReference type="Proteomes" id="UP000728032">
    <property type="component" value="Unassembled WGS sequence"/>
</dbReference>
<sequence length="476" mass="53169">QANNNLHWTPIVDQQGERDEHDTINYINTNGWKLESIAINDTRTQATGTGSNHQQQPQSIFERIFSDILSHIEKGLGGISHIFNGIGKRSTRSVNSPSALTTVSTARSGLNEVANKRGFVLSKSTFVGSGQYAGTWLTKNSQWADMRQSIIGMLEYNLFGIPYVGADICGSNGVVTAELCKRWSQVGAFYPLSRNNHDNPNDPAQDPAVWAERGNQDVTKDAQTSLLVRYEVLPYLYTLFYKAHVFGNTVARPLFHEFPTDPETYAIDQQFMLGPVALVSPFLFENQTTVSAYIPDDVWYEPTQEFVKLYPHTGHQNLADGQFPPVYLRGGHIIPMGFTGPANSQAIRDNPITMEVYPKNKQAKGDMFWDDGDSINAIEQGRFNFFEMELFPNCTVTITNKIKGYNTDKQYVLGRVLVANTQPANITATLDGKPVEPAIFKEEHNDITVNIDLNSAKLGQTWVIEWQTTDGTCNLN</sequence>
<evidence type="ECO:0000256" key="2">
    <source>
        <dbReference type="RuleBase" id="RU361185"/>
    </source>
</evidence>
<dbReference type="InterPro" id="IPR000322">
    <property type="entry name" value="Glyco_hydro_31_TIM"/>
</dbReference>
<evidence type="ECO:0000259" key="3">
    <source>
        <dbReference type="Pfam" id="PF01055"/>
    </source>
</evidence>
<comment type="similarity">
    <text evidence="1 2">Belongs to the glycosyl hydrolase 31 family.</text>
</comment>